<gene>
    <name evidence="5" type="ORF">FH972_006439</name>
</gene>
<feature type="domain" description="Cation-transporting P-type ATPase N-terminal" evidence="4">
    <location>
        <begin position="100"/>
        <end position="165"/>
    </location>
</feature>
<accession>A0A5N6QSB1</accession>
<organism evidence="5 6">
    <name type="scientific">Carpinus fangiana</name>
    <dbReference type="NCBI Taxonomy" id="176857"/>
    <lineage>
        <taxon>Eukaryota</taxon>
        <taxon>Viridiplantae</taxon>
        <taxon>Streptophyta</taxon>
        <taxon>Embryophyta</taxon>
        <taxon>Tracheophyta</taxon>
        <taxon>Spermatophyta</taxon>
        <taxon>Magnoliopsida</taxon>
        <taxon>eudicotyledons</taxon>
        <taxon>Gunneridae</taxon>
        <taxon>Pentapetalae</taxon>
        <taxon>rosids</taxon>
        <taxon>fabids</taxon>
        <taxon>Fagales</taxon>
        <taxon>Betulaceae</taxon>
        <taxon>Carpinus</taxon>
    </lineage>
</organism>
<dbReference type="Pfam" id="PF00690">
    <property type="entry name" value="Cation_ATPase_N"/>
    <property type="match status" value="1"/>
</dbReference>
<keyword evidence="6" id="KW-1185">Reference proteome</keyword>
<dbReference type="EMBL" id="CM017322">
    <property type="protein sequence ID" value="KAE8010041.1"/>
    <property type="molecule type" value="Genomic_DNA"/>
</dbReference>
<dbReference type="GO" id="GO:0005886">
    <property type="term" value="C:plasma membrane"/>
    <property type="evidence" value="ECO:0007669"/>
    <property type="project" value="TreeGrafter"/>
</dbReference>
<dbReference type="Gene3D" id="2.70.150.10">
    <property type="entry name" value="Calcium-transporting ATPase, cytoplasmic transduction domain A"/>
    <property type="match status" value="1"/>
</dbReference>
<evidence type="ECO:0000256" key="2">
    <source>
        <dbReference type="SAM" id="Phobius"/>
    </source>
</evidence>
<dbReference type="PANTHER" id="PTHR24093:SF509">
    <property type="entry name" value="CALCIUM-TRANSPORTING ATPASE"/>
    <property type="match status" value="1"/>
</dbReference>
<evidence type="ECO:0000259" key="4">
    <source>
        <dbReference type="Pfam" id="PF00690"/>
    </source>
</evidence>
<dbReference type="InterPro" id="IPR023298">
    <property type="entry name" value="ATPase_P-typ_TM_dom_sf"/>
</dbReference>
<dbReference type="InterPro" id="IPR059000">
    <property type="entry name" value="ATPase_P-type_domA"/>
</dbReference>
<evidence type="ECO:0000256" key="1">
    <source>
        <dbReference type="ARBA" id="ARBA00022842"/>
    </source>
</evidence>
<dbReference type="PANTHER" id="PTHR24093">
    <property type="entry name" value="CATION TRANSPORTING ATPASE"/>
    <property type="match status" value="1"/>
</dbReference>
<dbReference type="AlphaFoldDB" id="A0A5N6QSB1"/>
<evidence type="ECO:0000313" key="6">
    <source>
        <dbReference type="Proteomes" id="UP000327013"/>
    </source>
</evidence>
<evidence type="ECO:0008006" key="7">
    <source>
        <dbReference type="Google" id="ProtNLM"/>
    </source>
</evidence>
<dbReference type="Pfam" id="PF00122">
    <property type="entry name" value="E1-E2_ATPase"/>
    <property type="match status" value="1"/>
</dbReference>
<reference evidence="5 6" key="1">
    <citation type="submission" date="2019-06" db="EMBL/GenBank/DDBJ databases">
        <title>A chromosomal-level reference genome of Carpinus fangiana (Coryloideae, Betulaceae).</title>
        <authorList>
            <person name="Yang X."/>
            <person name="Wang Z."/>
            <person name="Zhang L."/>
            <person name="Hao G."/>
            <person name="Liu J."/>
            <person name="Yang Y."/>
        </authorList>
    </citation>
    <scope>NUCLEOTIDE SEQUENCE [LARGE SCALE GENOMIC DNA]</scope>
    <source>
        <strain evidence="5">Cfa_2016G</strain>
        <tissue evidence="5">Leaf</tissue>
    </source>
</reference>
<dbReference type="GO" id="GO:0005388">
    <property type="term" value="F:P-type calcium transporter activity"/>
    <property type="evidence" value="ECO:0007669"/>
    <property type="project" value="TreeGrafter"/>
</dbReference>
<feature type="domain" description="P-type ATPase A" evidence="3">
    <location>
        <begin position="196"/>
        <end position="273"/>
    </location>
</feature>
<dbReference type="InterPro" id="IPR004014">
    <property type="entry name" value="ATPase_P-typ_cation-transptr_N"/>
</dbReference>
<keyword evidence="2" id="KW-0812">Transmembrane</keyword>
<keyword evidence="1" id="KW-0460">Magnesium</keyword>
<dbReference type="InterPro" id="IPR008250">
    <property type="entry name" value="ATPase_P-typ_transduc_dom_A_sf"/>
</dbReference>
<dbReference type="SUPFAM" id="SSF81665">
    <property type="entry name" value="Calcium ATPase, transmembrane domain M"/>
    <property type="match status" value="1"/>
</dbReference>
<dbReference type="SUPFAM" id="SSF81653">
    <property type="entry name" value="Calcium ATPase, transduction domain A"/>
    <property type="match status" value="1"/>
</dbReference>
<dbReference type="OrthoDB" id="3352408at2759"/>
<sequence>MKLSCHFNISTLFLTTKTHKRRWRKAFNAISFTRILVSLSNKARDKNAGGGPDHSRTLSYVAIDIMQPVDEDSSPGKQLDHKTLSDMVRNKNSESLNQFGGVKQLVLALETDAKDGVNGSEADLIYRKNVFANNYKMRPPKGSLIFVIIEALKNTTLIVLLLAVMLFFLPTSFYGIIQCGWKDGWQLEELSTKRSDIRVEVVREGRRQPISIFEVVVADFVYLKIGDQIPADGLFLEGHSLMVDESSMITGGRSRVEIHETRNPFLLSGTKVMSNF</sequence>
<dbReference type="Proteomes" id="UP000327013">
    <property type="component" value="Chromosome 2"/>
</dbReference>
<proteinExistence type="predicted"/>
<keyword evidence="2" id="KW-0472">Membrane</keyword>
<protein>
    <recommendedName>
        <fullName evidence="7">Cation-transporting P-type ATPase N-terminal domain-containing protein</fullName>
    </recommendedName>
</protein>
<name>A0A5N6QSB1_9ROSI</name>
<evidence type="ECO:0000259" key="3">
    <source>
        <dbReference type="Pfam" id="PF00122"/>
    </source>
</evidence>
<keyword evidence="2" id="KW-1133">Transmembrane helix</keyword>
<evidence type="ECO:0000313" key="5">
    <source>
        <dbReference type="EMBL" id="KAE8010041.1"/>
    </source>
</evidence>
<feature type="transmembrane region" description="Helical" evidence="2">
    <location>
        <begin position="144"/>
        <end position="169"/>
    </location>
</feature>